<accession>A0A2S6IS47</accession>
<dbReference type="EMBL" id="PTJE01000001">
    <property type="protein sequence ID" value="PPK97093.1"/>
    <property type="molecule type" value="Genomic_DNA"/>
</dbReference>
<organism evidence="1 2">
    <name type="scientific">Nonlabens xylanidelens</name>
    <dbReference type="NCBI Taxonomy" id="191564"/>
    <lineage>
        <taxon>Bacteria</taxon>
        <taxon>Pseudomonadati</taxon>
        <taxon>Bacteroidota</taxon>
        <taxon>Flavobacteriia</taxon>
        <taxon>Flavobacteriales</taxon>
        <taxon>Flavobacteriaceae</taxon>
        <taxon>Nonlabens</taxon>
    </lineage>
</organism>
<gene>
    <name evidence="1" type="ORF">LY01_00920</name>
</gene>
<dbReference type="AlphaFoldDB" id="A0A2S6IS47"/>
<sequence length="183" mass="19929">MKNNLLRNAFYGIAALFLITTTSCDSDDDLPTGPSITVNTFCYGLDSLNSTDVFDAFNREVLETTTAGVFNTRTFIVDDNITVDNGQLDGTGFLITLDLYGNREQEFQSGTYAIGDTEEVADAVITYFTDYDASMRTNVGVELVSGFVGVSPFRTGYALEIDGIDANGDRFHGIYLGEVTPLN</sequence>
<dbReference type="PROSITE" id="PS51257">
    <property type="entry name" value="PROKAR_LIPOPROTEIN"/>
    <property type="match status" value="1"/>
</dbReference>
<dbReference type="Proteomes" id="UP000239002">
    <property type="component" value="Unassembled WGS sequence"/>
</dbReference>
<protein>
    <submittedName>
        <fullName evidence="1">Uncharacterized protein</fullName>
    </submittedName>
</protein>
<evidence type="ECO:0000313" key="2">
    <source>
        <dbReference type="Proteomes" id="UP000239002"/>
    </source>
</evidence>
<proteinExistence type="predicted"/>
<evidence type="ECO:0000313" key="1">
    <source>
        <dbReference type="EMBL" id="PPK97093.1"/>
    </source>
</evidence>
<keyword evidence="2" id="KW-1185">Reference proteome</keyword>
<dbReference type="OrthoDB" id="1144216at2"/>
<dbReference type="RefSeq" id="WP_104514607.1">
    <property type="nucleotide sequence ID" value="NZ_MQVW01000027.1"/>
</dbReference>
<reference evidence="1 2" key="1">
    <citation type="submission" date="2018-02" db="EMBL/GenBank/DDBJ databases">
        <title>Genomic Encyclopedia of Archaeal and Bacterial Type Strains, Phase II (KMG-II): from individual species to whole genera.</title>
        <authorList>
            <person name="Goeker M."/>
        </authorList>
    </citation>
    <scope>NUCLEOTIDE SEQUENCE [LARGE SCALE GENOMIC DNA]</scope>
    <source>
        <strain evidence="1 2">DSM 16809</strain>
    </source>
</reference>
<name>A0A2S6IS47_9FLAO</name>
<comment type="caution">
    <text evidence="1">The sequence shown here is derived from an EMBL/GenBank/DDBJ whole genome shotgun (WGS) entry which is preliminary data.</text>
</comment>